<protein>
    <submittedName>
        <fullName evidence="1">Uncharacterized protein</fullName>
    </submittedName>
</protein>
<gene>
    <name evidence="1" type="ORF">Adt_23245</name>
</gene>
<evidence type="ECO:0000313" key="2">
    <source>
        <dbReference type="Proteomes" id="UP001604336"/>
    </source>
</evidence>
<accession>A0ABD1SAB4</accession>
<dbReference type="EMBL" id="JBFOLK010000007">
    <property type="protein sequence ID" value="KAL2497695.1"/>
    <property type="molecule type" value="Genomic_DNA"/>
</dbReference>
<reference evidence="2" key="1">
    <citation type="submission" date="2024-07" db="EMBL/GenBank/DDBJ databases">
        <title>Two chromosome-level genome assemblies of Korean endemic species Abeliophyllum distichum and Forsythia ovata (Oleaceae).</title>
        <authorList>
            <person name="Jang H."/>
        </authorList>
    </citation>
    <scope>NUCLEOTIDE SEQUENCE [LARGE SCALE GENOMIC DNA]</scope>
</reference>
<sequence length="104" mass="11444">MVIIFLGEGSRGGLFVLYPSGLGSLLKFLTIFRAGSPCSDDQMCSNCVSDSGYLEDPDSDDEAKNYPQLVLTMMERLMLSPVMILRKEETVLGGIHPSSLRRLL</sequence>
<dbReference type="AlphaFoldDB" id="A0ABD1SAB4"/>
<proteinExistence type="predicted"/>
<evidence type="ECO:0000313" key="1">
    <source>
        <dbReference type="EMBL" id="KAL2497695.1"/>
    </source>
</evidence>
<comment type="caution">
    <text evidence="1">The sequence shown here is derived from an EMBL/GenBank/DDBJ whole genome shotgun (WGS) entry which is preliminary data.</text>
</comment>
<name>A0ABD1SAB4_9LAMI</name>
<organism evidence="1 2">
    <name type="scientific">Abeliophyllum distichum</name>
    <dbReference type="NCBI Taxonomy" id="126358"/>
    <lineage>
        <taxon>Eukaryota</taxon>
        <taxon>Viridiplantae</taxon>
        <taxon>Streptophyta</taxon>
        <taxon>Embryophyta</taxon>
        <taxon>Tracheophyta</taxon>
        <taxon>Spermatophyta</taxon>
        <taxon>Magnoliopsida</taxon>
        <taxon>eudicotyledons</taxon>
        <taxon>Gunneridae</taxon>
        <taxon>Pentapetalae</taxon>
        <taxon>asterids</taxon>
        <taxon>lamiids</taxon>
        <taxon>Lamiales</taxon>
        <taxon>Oleaceae</taxon>
        <taxon>Forsythieae</taxon>
        <taxon>Abeliophyllum</taxon>
    </lineage>
</organism>
<keyword evidence="2" id="KW-1185">Reference proteome</keyword>
<dbReference type="Proteomes" id="UP001604336">
    <property type="component" value="Unassembled WGS sequence"/>
</dbReference>